<name>A0A7X2V5V1_9BACI</name>
<dbReference type="InterPro" id="IPR000182">
    <property type="entry name" value="GNAT_dom"/>
</dbReference>
<dbReference type="AlphaFoldDB" id="A0A7X2V5V1"/>
<reference evidence="2 3" key="1">
    <citation type="journal article" date="2017" name="Int. J. Syst. Evol. Microbiol.">
        <title>Bacillus mangrovi sp. nov., isolated from a sediment sample from a mangrove forest.</title>
        <authorList>
            <person name="Gupta V."/>
            <person name="Singh P.K."/>
            <person name="Korpole S."/>
            <person name="Tanuku N.R.S."/>
            <person name="Pinnaka A.K."/>
        </authorList>
    </citation>
    <scope>NUCLEOTIDE SEQUENCE [LARGE SCALE GENOMIC DNA]</scope>
    <source>
        <strain evidence="2 3">KCTC 33872</strain>
    </source>
</reference>
<feature type="domain" description="N-acetyltransferase" evidence="1">
    <location>
        <begin position="1"/>
        <end position="162"/>
    </location>
</feature>
<dbReference type="Gene3D" id="3.40.630.30">
    <property type="match status" value="1"/>
</dbReference>
<dbReference type="CDD" id="cd04301">
    <property type="entry name" value="NAT_SF"/>
    <property type="match status" value="1"/>
</dbReference>
<sequence length="173" mass="19852">MRKADPQDLNGIAQVHVDSWRTAYRGLIDEDYLQSITYESKRELWAKADLSQVIIAEDEEGRIVGFSGYGRERTGKYGFDSEIYAIYILEEVQRKGIGSALLLNTADDMLKKGWNSALVWVLRDNPSRAFYESYFPELAGEEQCQIGTGEFTEYAYGWKDLERLKAMLLQGNR</sequence>
<dbReference type="GO" id="GO:0016747">
    <property type="term" value="F:acyltransferase activity, transferring groups other than amino-acyl groups"/>
    <property type="evidence" value="ECO:0007669"/>
    <property type="project" value="InterPro"/>
</dbReference>
<keyword evidence="2" id="KW-0808">Transferase</keyword>
<dbReference type="InterPro" id="IPR016181">
    <property type="entry name" value="Acyl_CoA_acyltransferase"/>
</dbReference>
<evidence type="ECO:0000313" key="2">
    <source>
        <dbReference type="EMBL" id="MTH54810.1"/>
    </source>
</evidence>
<organism evidence="2 3">
    <name type="scientific">Metabacillus mangrovi</name>
    <dbReference type="NCBI Taxonomy" id="1491830"/>
    <lineage>
        <taxon>Bacteria</taxon>
        <taxon>Bacillati</taxon>
        <taxon>Bacillota</taxon>
        <taxon>Bacilli</taxon>
        <taxon>Bacillales</taxon>
        <taxon>Bacillaceae</taxon>
        <taxon>Metabacillus</taxon>
    </lineage>
</organism>
<dbReference type="EMBL" id="WMIB01000018">
    <property type="protein sequence ID" value="MTH54810.1"/>
    <property type="molecule type" value="Genomic_DNA"/>
</dbReference>
<dbReference type="Proteomes" id="UP000434639">
    <property type="component" value="Unassembled WGS sequence"/>
</dbReference>
<dbReference type="SUPFAM" id="SSF55729">
    <property type="entry name" value="Acyl-CoA N-acyltransferases (Nat)"/>
    <property type="match status" value="1"/>
</dbReference>
<evidence type="ECO:0000259" key="1">
    <source>
        <dbReference type="PROSITE" id="PS51186"/>
    </source>
</evidence>
<comment type="caution">
    <text evidence="2">The sequence shown here is derived from an EMBL/GenBank/DDBJ whole genome shotgun (WGS) entry which is preliminary data.</text>
</comment>
<proteinExistence type="predicted"/>
<gene>
    <name evidence="2" type="ORF">GKZ89_15510</name>
</gene>
<protein>
    <submittedName>
        <fullName evidence="2">GNAT family N-acetyltransferase</fullName>
    </submittedName>
</protein>
<dbReference type="PROSITE" id="PS51186">
    <property type="entry name" value="GNAT"/>
    <property type="match status" value="1"/>
</dbReference>
<dbReference type="Pfam" id="PF00583">
    <property type="entry name" value="Acetyltransf_1"/>
    <property type="match status" value="1"/>
</dbReference>
<evidence type="ECO:0000313" key="3">
    <source>
        <dbReference type="Proteomes" id="UP000434639"/>
    </source>
</evidence>
<accession>A0A7X2V5V1</accession>
<keyword evidence="3" id="KW-1185">Reference proteome</keyword>